<keyword evidence="2" id="KW-1185">Reference proteome</keyword>
<dbReference type="EMBL" id="PXYL01000022">
    <property type="protein sequence ID" value="PSJ55815.1"/>
    <property type="molecule type" value="Genomic_DNA"/>
</dbReference>
<dbReference type="AlphaFoldDB" id="A0A2P7S011"/>
<dbReference type="Proteomes" id="UP000240653">
    <property type="component" value="Unassembled WGS sequence"/>
</dbReference>
<organism evidence="1 2">
    <name type="scientific">Pseudaminobacter soli</name>
    <name type="common">ex Li et al. 2025</name>
    <dbReference type="NCBI Taxonomy" id="1295366"/>
    <lineage>
        <taxon>Bacteria</taxon>
        <taxon>Pseudomonadati</taxon>
        <taxon>Pseudomonadota</taxon>
        <taxon>Alphaproteobacteria</taxon>
        <taxon>Hyphomicrobiales</taxon>
        <taxon>Phyllobacteriaceae</taxon>
        <taxon>Pseudaminobacter</taxon>
    </lineage>
</organism>
<gene>
    <name evidence="1" type="ORF">C7I85_26380</name>
</gene>
<comment type="caution">
    <text evidence="1">The sequence shown here is derived from an EMBL/GenBank/DDBJ whole genome shotgun (WGS) entry which is preliminary data.</text>
</comment>
<name>A0A2P7S011_9HYPH</name>
<evidence type="ECO:0000313" key="1">
    <source>
        <dbReference type="EMBL" id="PSJ55815.1"/>
    </source>
</evidence>
<sequence length="165" mass="17529">MDKVRWSGQNAGGGAYTYFSECIVADWNTIGSKLVARAPTANGAYSEWSGAGYSALNELTPAATYMTSGAADQRISTVMATFPALGTGERIERVKVAANALRDASGPQKMNIFYRVAGADDHKSDRALTVSAANYTEAWDMSPATGTYWTPTELNASEPGARSRA</sequence>
<reference evidence="1 2" key="1">
    <citation type="submission" date="2018-03" db="EMBL/GenBank/DDBJ databases">
        <title>The draft genome of Mesorhizobium soli JCM 19897.</title>
        <authorList>
            <person name="Li L."/>
            <person name="Liu L."/>
            <person name="Liang L."/>
            <person name="Wang T."/>
            <person name="Zhang X."/>
        </authorList>
    </citation>
    <scope>NUCLEOTIDE SEQUENCE [LARGE SCALE GENOMIC DNA]</scope>
    <source>
        <strain evidence="1 2">JCM 19897</strain>
    </source>
</reference>
<proteinExistence type="predicted"/>
<protein>
    <submittedName>
        <fullName evidence="1">Uncharacterized protein</fullName>
    </submittedName>
</protein>
<accession>A0A2P7S011</accession>
<evidence type="ECO:0000313" key="2">
    <source>
        <dbReference type="Proteomes" id="UP000240653"/>
    </source>
</evidence>